<feature type="compositionally biased region" description="Low complexity" evidence="1">
    <location>
        <begin position="33"/>
        <end position="43"/>
    </location>
</feature>
<evidence type="ECO:0000313" key="3">
    <source>
        <dbReference type="Proteomes" id="UP000325081"/>
    </source>
</evidence>
<proteinExistence type="predicted"/>
<reference evidence="3" key="1">
    <citation type="journal article" date="2019" name="Curr. Biol.">
        <title>Genome Sequence of Striga asiatica Provides Insight into the Evolution of Plant Parasitism.</title>
        <authorList>
            <person name="Yoshida S."/>
            <person name="Kim S."/>
            <person name="Wafula E.K."/>
            <person name="Tanskanen J."/>
            <person name="Kim Y.M."/>
            <person name="Honaas L."/>
            <person name="Yang Z."/>
            <person name="Spallek T."/>
            <person name="Conn C.E."/>
            <person name="Ichihashi Y."/>
            <person name="Cheong K."/>
            <person name="Cui S."/>
            <person name="Der J.P."/>
            <person name="Gundlach H."/>
            <person name="Jiao Y."/>
            <person name="Hori C."/>
            <person name="Ishida J.K."/>
            <person name="Kasahara H."/>
            <person name="Kiba T."/>
            <person name="Kim M.S."/>
            <person name="Koo N."/>
            <person name="Laohavisit A."/>
            <person name="Lee Y.H."/>
            <person name="Lumba S."/>
            <person name="McCourt P."/>
            <person name="Mortimer J.C."/>
            <person name="Mutuku J.M."/>
            <person name="Nomura T."/>
            <person name="Sasaki-Sekimoto Y."/>
            <person name="Seto Y."/>
            <person name="Wang Y."/>
            <person name="Wakatake T."/>
            <person name="Sakakibara H."/>
            <person name="Demura T."/>
            <person name="Yamaguchi S."/>
            <person name="Yoneyama K."/>
            <person name="Manabe R.I."/>
            <person name="Nelson D.C."/>
            <person name="Schulman A.H."/>
            <person name="Timko M.P."/>
            <person name="dePamphilis C.W."/>
            <person name="Choi D."/>
            <person name="Shirasu K."/>
        </authorList>
    </citation>
    <scope>NUCLEOTIDE SEQUENCE [LARGE SCALE GENOMIC DNA]</scope>
    <source>
        <strain evidence="3">cv. UVA1</strain>
    </source>
</reference>
<organism evidence="2 3">
    <name type="scientific">Striga asiatica</name>
    <name type="common">Asiatic witchweed</name>
    <name type="synonym">Buchnera asiatica</name>
    <dbReference type="NCBI Taxonomy" id="4170"/>
    <lineage>
        <taxon>Eukaryota</taxon>
        <taxon>Viridiplantae</taxon>
        <taxon>Streptophyta</taxon>
        <taxon>Embryophyta</taxon>
        <taxon>Tracheophyta</taxon>
        <taxon>Spermatophyta</taxon>
        <taxon>Magnoliopsida</taxon>
        <taxon>eudicotyledons</taxon>
        <taxon>Gunneridae</taxon>
        <taxon>Pentapetalae</taxon>
        <taxon>asterids</taxon>
        <taxon>lamiids</taxon>
        <taxon>Lamiales</taxon>
        <taxon>Orobanchaceae</taxon>
        <taxon>Buchnereae</taxon>
        <taxon>Striga</taxon>
    </lineage>
</organism>
<dbReference type="Proteomes" id="UP000325081">
    <property type="component" value="Unassembled WGS sequence"/>
</dbReference>
<dbReference type="AlphaFoldDB" id="A0A5A7NZV1"/>
<feature type="region of interest" description="Disordered" evidence="1">
    <location>
        <begin position="14"/>
        <end position="46"/>
    </location>
</feature>
<accession>A0A5A7NZV1</accession>
<name>A0A5A7NZV1_STRAF</name>
<evidence type="ECO:0000313" key="2">
    <source>
        <dbReference type="EMBL" id="GER26046.1"/>
    </source>
</evidence>
<comment type="caution">
    <text evidence="2">The sequence shown here is derived from an EMBL/GenBank/DDBJ whole genome shotgun (WGS) entry which is preliminary data.</text>
</comment>
<gene>
    <name evidence="2" type="ORF">STAS_01654</name>
</gene>
<sequence length="145" mass="16007">MDQGKERLFFVNSSSQSRLGQLEGSRFPRGLPGASSSSTGTRRATSKVVPKALDYAPEALGSRVFSRRWPNAWPSREGTRSGSADYLSRHSDIARSNKLNINQLPFTCSAPSNSARFCRVIQSPRDIGYGIDVELLILKFCLEPL</sequence>
<dbReference type="EMBL" id="BKCP01000669">
    <property type="protein sequence ID" value="GER26046.1"/>
    <property type="molecule type" value="Genomic_DNA"/>
</dbReference>
<keyword evidence="3" id="KW-1185">Reference proteome</keyword>
<protein>
    <submittedName>
        <fullName evidence="2">Uncharacterized protein</fullName>
    </submittedName>
</protein>
<evidence type="ECO:0000256" key="1">
    <source>
        <dbReference type="SAM" id="MobiDB-lite"/>
    </source>
</evidence>